<dbReference type="InterPro" id="IPR053848">
    <property type="entry name" value="IMS_HHH_1"/>
</dbReference>
<dbReference type="FunFam" id="3.40.1170.60:FF:000001">
    <property type="entry name" value="DNA polymerase IV"/>
    <property type="match status" value="1"/>
</dbReference>
<evidence type="ECO:0000256" key="15">
    <source>
        <dbReference type="HAMAP-Rule" id="MF_01113"/>
    </source>
</evidence>
<dbReference type="Pfam" id="PF00817">
    <property type="entry name" value="IMS"/>
    <property type="match status" value="1"/>
</dbReference>
<reference evidence="18 19" key="1">
    <citation type="submission" date="2018-08" db="EMBL/GenBank/DDBJ databases">
        <title>Complete genome sequence of JP2-74.</title>
        <authorList>
            <person name="Wu L."/>
        </authorList>
    </citation>
    <scope>NUCLEOTIDE SEQUENCE [LARGE SCALE GENOMIC DNA]</scope>
    <source>
        <strain evidence="18 19">JP2-74</strain>
    </source>
</reference>
<evidence type="ECO:0000256" key="1">
    <source>
        <dbReference type="ARBA" id="ARBA00004496"/>
    </source>
</evidence>
<dbReference type="GO" id="GO:0003684">
    <property type="term" value="F:damaged DNA binding"/>
    <property type="evidence" value="ECO:0007669"/>
    <property type="project" value="InterPro"/>
</dbReference>
<feature type="site" description="Substrate discrimination" evidence="15">
    <location>
        <position position="17"/>
    </location>
</feature>
<dbReference type="PANTHER" id="PTHR11076">
    <property type="entry name" value="DNA REPAIR POLYMERASE UMUC / TRANSFERASE FAMILY MEMBER"/>
    <property type="match status" value="1"/>
</dbReference>
<feature type="compositionally biased region" description="Low complexity" evidence="16">
    <location>
        <begin position="362"/>
        <end position="373"/>
    </location>
</feature>
<gene>
    <name evidence="15" type="primary">dinB</name>
    <name evidence="18" type="ORF">D1345_01170</name>
</gene>
<dbReference type="Gene3D" id="3.30.70.270">
    <property type="match status" value="1"/>
</dbReference>
<dbReference type="RefSeq" id="WP_107732968.1">
    <property type="nucleotide sequence ID" value="NZ_CP031968.1"/>
</dbReference>
<dbReference type="PROSITE" id="PS50173">
    <property type="entry name" value="UMUC"/>
    <property type="match status" value="1"/>
</dbReference>
<keyword evidence="7 15" id="KW-0235">DNA replication</keyword>
<dbReference type="Proteomes" id="UP000259465">
    <property type="component" value="Chromosome"/>
</dbReference>
<dbReference type="CDD" id="cd03586">
    <property type="entry name" value="PolY_Pol_IV_kappa"/>
    <property type="match status" value="1"/>
</dbReference>
<accession>A0AAD0RP66</accession>
<dbReference type="InterPro" id="IPR043128">
    <property type="entry name" value="Rev_trsase/Diguanyl_cyclase"/>
</dbReference>
<dbReference type="GO" id="GO:0006281">
    <property type="term" value="P:DNA repair"/>
    <property type="evidence" value="ECO:0007669"/>
    <property type="project" value="UniProtKB-UniRule"/>
</dbReference>
<keyword evidence="19" id="KW-1185">Reference proteome</keyword>
<keyword evidence="3 15" id="KW-0515">Mutator protein</keyword>
<dbReference type="InterPro" id="IPR043502">
    <property type="entry name" value="DNA/RNA_pol_sf"/>
</dbReference>
<evidence type="ECO:0000256" key="10">
    <source>
        <dbReference type="ARBA" id="ARBA00022842"/>
    </source>
</evidence>
<dbReference type="GO" id="GO:0003887">
    <property type="term" value="F:DNA-directed DNA polymerase activity"/>
    <property type="evidence" value="ECO:0007669"/>
    <property type="project" value="UniProtKB-UniRule"/>
</dbReference>
<dbReference type="Pfam" id="PF11799">
    <property type="entry name" value="IMS_C"/>
    <property type="match status" value="1"/>
</dbReference>
<comment type="subunit">
    <text evidence="15">Monomer.</text>
</comment>
<evidence type="ECO:0000256" key="6">
    <source>
        <dbReference type="ARBA" id="ARBA00022695"/>
    </source>
</evidence>
<dbReference type="Pfam" id="PF21999">
    <property type="entry name" value="IMS_HHH_1"/>
    <property type="match status" value="1"/>
</dbReference>
<evidence type="ECO:0000259" key="17">
    <source>
        <dbReference type="PROSITE" id="PS50173"/>
    </source>
</evidence>
<dbReference type="KEGG" id="crz:D1345_01170"/>
<dbReference type="InterPro" id="IPR050116">
    <property type="entry name" value="DNA_polymerase-Y"/>
</dbReference>
<keyword evidence="13 15" id="KW-0234">DNA repair</keyword>
<dbReference type="GO" id="GO:0005829">
    <property type="term" value="C:cytosol"/>
    <property type="evidence" value="ECO:0007669"/>
    <property type="project" value="TreeGrafter"/>
</dbReference>
<feature type="region of interest" description="Disordered" evidence="16">
    <location>
        <begin position="352"/>
        <end position="386"/>
    </location>
</feature>
<dbReference type="PANTHER" id="PTHR11076:SF33">
    <property type="entry name" value="DNA POLYMERASE KAPPA"/>
    <property type="match status" value="1"/>
</dbReference>
<dbReference type="Gene3D" id="3.40.1170.60">
    <property type="match status" value="1"/>
</dbReference>
<dbReference type="InterPro" id="IPR022880">
    <property type="entry name" value="DNApol_IV"/>
</dbReference>
<evidence type="ECO:0000256" key="13">
    <source>
        <dbReference type="ARBA" id="ARBA00023204"/>
    </source>
</evidence>
<evidence type="ECO:0000256" key="14">
    <source>
        <dbReference type="ARBA" id="ARBA00049244"/>
    </source>
</evidence>
<evidence type="ECO:0000256" key="5">
    <source>
        <dbReference type="ARBA" id="ARBA00022679"/>
    </source>
</evidence>
<dbReference type="SUPFAM" id="SSF100879">
    <property type="entry name" value="Lesion bypass DNA polymerase (Y-family), little finger domain"/>
    <property type="match status" value="1"/>
</dbReference>
<dbReference type="GO" id="GO:0009432">
    <property type="term" value="P:SOS response"/>
    <property type="evidence" value="ECO:0007669"/>
    <property type="project" value="UniProtKB-ARBA"/>
</dbReference>
<dbReference type="FunFam" id="1.10.150.20:FF:000019">
    <property type="entry name" value="DNA polymerase IV"/>
    <property type="match status" value="1"/>
</dbReference>
<dbReference type="EC" id="2.7.7.7" evidence="15"/>
<comment type="subcellular location">
    <subcellularLocation>
        <location evidence="1 15">Cytoplasm</location>
    </subcellularLocation>
</comment>
<keyword evidence="9 15" id="KW-0227">DNA damage</keyword>
<comment type="cofactor">
    <cofactor evidence="15">
        <name>Mg(2+)</name>
        <dbReference type="ChEBI" id="CHEBI:18420"/>
    </cofactor>
    <text evidence="15">Binds 2 magnesium ions per subunit.</text>
</comment>
<evidence type="ECO:0000256" key="11">
    <source>
        <dbReference type="ARBA" id="ARBA00022932"/>
    </source>
</evidence>
<comment type="similarity">
    <text evidence="2 15">Belongs to the DNA polymerase type-Y family.</text>
</comment>
<evidence type="ECO:0000313" key="19">
    <source>
        <dbReference type="Proteomes" id="UP000259465"/>
    </source>
</evidence>
<dbReference type="SUPFAM" id="SSF56672">
    <property type="entry name" value="DNA/RNA polymerases"/>
    <property type="match status" value="1"/>
</dbReference>
<sequence>MSEPQRKIIHVDCDCFYAAIEMRDDPALRPLPLAVGGRPESRGVIATCNYIARRYGVRSAMSSARALRLCPDLLILPPDMARYREASQQIMRIYERYTPLIEPLSLDEAYLDVSGQPHEQGSATRMAEAIRRQIREEVGITASAGIAPNKFLAKVASDWNKPDGQFLIRPQDVAGFVAALPVEKIHGVGRVTAQRLNELGIRRCGDMLAWELADLLRHFGRFGERLYELARGVDPRPVSTDRSRKSISVEETYAVDLPDAAACLSKLPELIDRLSARIARSGNPAFKGLSVKLKFDDFSQTTVEHTGGQLSPARFGELLRVGFERGRRPVRLVGVGVKLADEHDLPRQLRLFGRDGRPLPDLPAADAAAGEAEPPTRDAGPPPREG</sequence>
<dbReference type="Gene3D" id="1.10.150.20">
    <property type="entry name" value="5' to 3' exonuclease, C-terminal subdomain"/>
    <property type="match status" value="1"/>
</dbReference>
<dbReference type="Gene3D" id="3.30.1490.100">
    <property type="entry name" value="DNA polymerase, Y-family, little finger domain"/>
    <property type="match status" value="1"/>
</dbReference>
<dbReference type="GO" id="GO:0042276">
    <property type="term" value="P:error-prone translesion synthesis"/>
    <property type="evidence" value="ECO:0007669"/>
    <property type="project" value="TreeGrafter"/>
</dbReference>
<comment type="function">
    <text evidence="15">Poorly processive, error-prone DNA polymerase involved in untargeted mutagenesis. Copies undamaged DNA at stalled replication forks, which arise in vivo from mismatched or misaligned primer ends. These misaligned primers can be extended by PolIV. Exhibits no 3'-5' exonuclease (proofreading) activity. May be involved in translesional synthesis, in conjunction with the beta clamp from PolIII.</text>
</comment>
<feature type="active site" evidence="15">
    <location>
        <position position="108"/>
    </location>
</feature>
<evidence type="ECO:0000256" key="9">
    <source>
        <dbReference type="ARBA" id="ARBA00022763"/>
    </source>
</evidence>
<evidence type="ECO:0000256" key="2">
    <source>
        <dbReference type="ARBA" id="ARBA00010945"/>
    </source>
</evidence>
<keyword evidence="4 15" id="KW-0963">Cytoplasm</keyword>
<proteinExistence type="inferred from homology"/>
<keyword evidence="12 15" id="KW-0238">DNA-binding</keyword>
<evidence type="ECO:0000256" key="3">
    <source>
        <dbReference type="ARBA" id="ARBA00022457"/>
    </source>
</evidence>
<dbReference type="InterPro" id="IPR036775">
    <property type="entry name" value="DNA_pol_Y-fam_lit_finger_sf"/>
</dbReference>
<dbReference type="AlphaFoldDB" id="A0AAD0RP66"/>
<dbReference type="InterPro" id="IPR017961">
    <property type="entry name" value="DNA_pol_Y-fam_little_finger"/>
</dbReference>
<keyword evidence="11 15" id="KW-0239">DNA-directed DNA polymerase</keyword>
<evidence type="ECO:0000256" key="4">
    <source>
        <dbReference type="ARBA" id="ARBA00022490"/>
    </source>
</evidence>
<name>A0AAD0RP66_9NEIS</name>
<feature type="domain" description="UmuC" evidence="17">
    <location>
        <begin position="8"/>
        <end position="189"/>
    </location>
</feature>
<dbReference type="GO" id="GO:0000287">
    <property type="term" value="F:magnesium ion binding"/>
    <property type="evidence" value="ECO:0007669"/>
    <property type="project" value="UniProtKB-UniRule"/>
</dbReference>
<dbReference type="EMBL" id="CP031968">
    <property type="protein sequence ID" value="AXT44895.1"/>
    <property type="molecule type" value="Genomic_DNA"/>
</dbReference>
<dbReference type="InterPro" id="IPR001126">
    <property type="entry name" value="UmuC"/>
</dbReference>
<keyword evidence="8 15" id="KW-0479">Metal-binding</keyword>
<feature type="binding site" evidence="15">
    <location>
        <position position="12"/>
    </location>
    <ligand>
        <name>Mg(2+)</name>
        <dbReference type="ChEBI" id="CHEBI:18420"/>
    </ligand>
</feature>
<dbReference type="NCBIfam" id="NF002677">
    <property type="entry name" value="PRK02406.1"/>
    <property type="match status" value="1"/>
</dbReference>
<keyword evidence="6 15" id="KW-0548">Nucleotidyltransferase</keyword>
<dbReference type="GO" id="GO:0006261">
    <property type="term" value="P:DNA-templated DNA replication"/>
    <property type="evidence" value="ECO:0007669"/>
    <property type="project" value="UniProtKB-UniRule"/>
</dbReference>
<organism evidence="18 19">
    <name type="scientific">Chromobacterium rhizoryzae</name>
    <dbReference type="NCBI Taxonomy" id="1778675"/>
    <lineage>
        <taxon>Bacteria</taxon>
        <taxon>Pseudomonadati</taxon>
        <taxon>Pseudomonadota</taxon>
        <taxon>Betaproteobacteria</taxon>
        <taxon>Neisseriales</taxon>
        <taxon>Chromobacteriaceae</taxon>
        <taxon>Chromobacterium</taxon>
    </lineage>
</organism>
<dbReference type="HAMAP" id="MF_01113">
    <property type="entry name" value="DNApol_IV"/>
    <property type="match status" value="1"/>
</dbReference>
<protein>
    <recommendedName>
        <fullName evidence="15">DNA polymerase IV</fullName>
        <shortName evidence="15">Pol IV</shortName>
        <ecNumber evidence="15">2.7.7.7</ecNumber>
    </recommendedName>
</protein>
<feature type="binding site" evidence="15">
    <location>
        <position position="107"/>
    </location>
    <ligand>
        <name>Mg(2+)</name>
        <dbReference type="ChEBI" id="CHEBI:18420"/>
    </ligand>
</feature>
<keyword evidence="10 15" id="KW-0460">Magnesium</keyword>
<keyword evidence="5 15" id="KW-0808">Transferase</keyword>
<evidence type="ECO:0000256" key="16">
    <source>
        <dbReference type="SAM" id="MobiDB-lite"/>
    </source>
</evidence>
<evidence type="ECO:0000256" key="12">
    <source>
        <dbReference type="ARBA" id="ARBA00023125"/>
    </source>
</evidence>
<evidence type="ECO:0000256" key="8">
    <source>
        <dbReference type="ARBA" id="ARBA00022723"/>
    </source>
</evidence>
<comment type="catalytic activity">
    <reaction evidence="14 15">
        <text>DNA(n) + a 2'-deoxyribonucleoside 5'-triphosphate = DNA(n+1) + diphosphate</text>
        <dbReference type="Rhea" id="RHEA:22508"/>
        <dbReference type="Rhea" id="RHEA-COMP:17339"/>
        <dbReference type="Rhea" id="RHEA-COMP:17340"/>
        <dbReference type="ChEBI" id="CHEBI:33019"/>
        <dbReference type="ChEBI" id="CHEBI:61560"/>
        <dbReference type="ChEBI" id="CHEBI:173112"/>
        <dbReference type="EC" id="2.7.7.7"/>
    </reaction>
</comment>
<evidence type="ECO:0000313" key="18">
    <source>
        <dbReference type="EMBL" id="AXT44895.1"/>
    </source>
</evidence>
<evidence type="ECO:0000256" key="7">
    <source>
        <dbReference type="ARBA" id="ARBA00022705"/>
    </source>
</evidence>